<dbReference type="PANTHER" id="PTHR23504:SF1">
    <property type="entry name" value="GH21943P-RELATED"/>
    <property type="match status" value="1"/>
</dbReference>
<dbReference type="OrthoDB" id="419616at2759"/>
<evidence type="ECO:0008006" key="10">
    <source>
        <dbReference type="Google" id="ProtNLM"/>
    </source>
</evidence>
<feature type="transmembrane region" description="Helical" evidence="7">
    <location>
        <begin position="37"/>
        <end position="59"/>
    </location>
</feature>
<evidence type="ECO:0000313" key="8">
    <source>
        <dbReference type="EMBL" id="GMH56203.1"/>
    </source>
</evidence>
<proteinExistence type="predicted"/>
<keyword evidence="3 7" id="KW-0812">Transmembrane</keyword>
<reference evidence="9" key="1">
    <citation type="journal article" date="2023" name="Commun. Biol.">
        <title>Genome analysis of Parmales, the sister group of diatoms, reveals the evolutionary specialization of diatoms from phago-mixotrophs to photoautotrophs.</title>
        <authorList>
            <person name="Ban H."/>
            <person name="Sato S."/>
            <person name="Yoshikawa S."/>
            <person name="Yamada K."/>
            <person name="Nakamura Y."/>
            <person name="Ichinomiya M."/>
            <person name="Sato N."/>
            <person name="Blanc-Mathieu R."/>
            <person name="Endo H."/>
            <person name="Kuwata A."/>
            <person name="Ogata H."/>
        </authorList>
    </citation>
    <scope>NUCLEOTIDE SEQUENCE [LARGE SCALE GENOMIC DNA]</scope>
    <source>
        <strain evidence="9">NIES 3700</strain>
    </source>
</reference>
<dbReference type="EMBL" id="BRXW01000451">
    <property type="protein sequence ID" value="GMH56203.1"/>
    <property type="molecule type" value="Genomic_DNA"/>
</dbReference>
<dbReference type="AlphaFoldDB" id="A0A9W7DZA1"/>
<evidence type="ECO:0000256" key="1">
    <source>
        <dbReference type="ARBA" id="ARBA00004141"/>
    </source>
</evidence>
<dbReference type="InterPro" id="IPR011701">
    <property type="entry name" value="MFS"/>
</dbReference>
<feature type="transmembrane region" description="Helical" evidence="7">
    <location>
        <begin position="449"/>
        <end position="467"/>
    </location>
</feature>
<evidence type="ECO:0000256" key="5">
    <source>
        <dbReference type="ARBA" id="ARBA00023136"/>
    </source>
</evidence>
<sequence>MPSFLSILPVLFLEFLSISLTRSILPPLLTTTFPQSIYLIMGLAEAIKGILSFTFGPSIGSWSDTAGRKRVLIYTVFFTTAPIIVLGMMSVLADPEDEVENLELTRSSLKIFITLFSLSGIFASTFTLTFSYIADTTSTRKETVIGFGLALSTFGLSFTIGPMLGGYIARPEAFIKRYSTDIIEEGEDSGLETDTNLKDSTFTTISDPGVQRVFLCSLILIALDLIYVTQYLRETIPQVKPSTPLKPPPSETSPSTPLSFKTRMHNAWSTARTQKVPHPRELFQGVMHLREDPLLNEIAVITFLYYTSVWSIVSTLVFYVTKRFEFGPQRLGELLSAFGLCTVFAEGVLVGIVVPVFGEIKVMRFGLICFIIQCILISLASQPWHIFGCVLLSTATNLVYPSLTSLVTSHVSENKVGESLGAVNGIKSLTEGIGPLVFGMLMSFTEDSIWPGSPYILSALLAVSAWYRTYKLDISDSYISEKYEVEITPKSISRSVKKVTGAWLGFSPVKGGGRSGVDIMRSGGVEDDNWEGEGLLSEVEEDEEGEWQTKKNLFVSAA</sequence>
<keyword evidence="5 7" id="KW-0472">Membrane</keyword>
<dbReference type="GO" id="GO:0022857">
    <property type="term" value="F:transmembrane transporter activity"/>
    <property type="evidence" value="ECO:0007669"/>
    <property type="project" value="InterPro"/>
</dbReference>
<dbReference type="PANTHER" id="PTHR23504">
    <property type="entry name" value="MAJOR FACILITATOR SUPERFAMILY DOMAIN-CONTAINING PROTEIN 10"/>
    <property type="match status" value="1"/>
</dbReference>
<evidence type="ECO:0000256" key="4">
    <source>
        <dbReference type="ARBA" id="ARBA00022989"/>
    </source>
</evidence>
<comment type="subcellular location">
    <subcellularLocation>
        <location evidence="1">Membrane</location>
        <topology evidence="1">Multi-pass membrane protein</topology>
    </subcellularLocation>
</comment>
<dbReference type="SUPFAM" id="SSF103473">
    <property type="entry name" value="MFS general substrate transporter"/>
    <property type="match status" value="1"/>
</dbReference>
<feature type="region of interest" description="Disordered" evidence="6">
    <location>
        <begin position="239"/>
        <end position="258"/>
    </location>
</feature>
<keyword evidence="4 7" id="KW-1133">Transmembrane helix</keyword>
<protein>
    <recommendedName>
        <fullName evidence="10">Major facilitator superfamily (MFS) profile domain-containing protein</fullName>
    </recommendedName>
</protein>
<dbReference type="InterPro" id="IPR036259">
    <property type="entry name" value="MFS_trans_sf"/>
</dbReference>
<evidence type="ECO:0000256" key="7">
    <source>
        <dbReference type="SAM" id="Phobius"/>
    </source>
</evidence>
<dbReference type="Proteomes" id="UP001165122">
    <property type="component" value="Unassembled WGS sequence"/>
</dbReference>
<evidence type="ECO:0000256" key="3">
    <source>
        <dbReference type="ARBA" id="ARBA00022692"/>
    </source>
</evidence>
<feature type="transmembrane region" description="Helical" evidence="7">
    <location>
        <begin position="335"/>
        <end position="358"/>
    </location>
</feature>
<accession>A0A9W7DZA1</accession>
<keyword evidence="9" id="KW-1185">Reference proteome</keyword>
<feature type="transmembrane region" description="Helical" evidence="7">
    <location>
        <begin position="145"/>
        <end position="169"/>
    </location>
</feature>
<comment type="caution">
    <text evidence="8">The sequence shown here is derived from an EMBL/GenBank/DDBJ whole genome shotgun (WGS) entry which is preliminary data.</text>
</comment>
<feature type="transmembrane region" description="Helical" evidence="7">
    <location>
        <begin position="111"/>
        <end position="133"/>
    </location>
</feature>
<dbReference type="GO" id="GO:0016020">
    <property type="term" value="C:membrane"/>
    <property type="evidence" value="ECO:0007669"/>
    <property type="project" value="UniProtKB-SubCell"/>
</dbReference>
<keyword evidence="2" id="KW-0813">Transport</keyword>
<feature type="transmembrane region" description="Helical" evidence="7">
    <location>
        <begin position="365"/>
        <end position="384"/>
    </location>
</feature>
<feature type="transmembrane region" description="Helical" evidence="7">
    <location>
        <begin position="209"/>
        <end position="228"/>
    </location>
</feature>
<dbReference type="Gene3D" id="1.20.1250.20">
    <property type="entry name" value="MFS general substrate transporter like domains"/>
    <property type="match status" value="1"/>
</dbReference>
<evidence type="ECO:0000256" key="6">
    <source>
        <dbReference type="SAM" id="MobiDB-lite"/>
    </source>
</evidence>
<evidence type="ECO:0000256" key="2">
    <source>
        <dbReference type="ARBA" id="ARBA00022448"/>
    </source>
</evidence>
<organism evidence="8 9">
    <name type="scientific">Triparma laevis f. longispina</name>
    <dbReference type="NCBI Taxonomy" id="1714387"/>
    <lineage>
        <taxon>Eukaryota</taxon>
        <taxon>Sar</taxon>
        <taxon>Stramenopiles</taxon>
        <taxon>Ochrophyta</taxon>
        <taxon>Bolidophyceae</taxon>
        <taxon>Parmales</taxon>
        <taxon>Triparmaceae</taxon>
        <taxon>Triparma</taxon>
    </lineage>
</organism>
<dbReference type="Pfam" id="PF07690">
    <property type="entry name" value="MFS_1"/>
    <property type="match status" value="2"/>
</dbReference>
<evidence type="ECO:0000313" key="9">
    <source>
        <dbReference type="Proteomes" id="UP001165122"/>
    </source>
</evidence>
<name>A0A9W7DZA1_9STRA</name>
<feature type="transmembrane region" description="Helical" evidence="7">
    <location>
        <begin position="71"/>
        <end position="91"/>
    </location>
</feature>
<feature type="transmembrane region" description="Helical" evidence="7">
    <location>
        <begin position="298"/>
        <end position="320"/>
    </location>
</feature>
<gene>
    <name evidence="8" type="ORF">TrLO_g5429</name>
</gene>